<name>A0ABU0ISJ9_9CAUL</name>
<comment type="caution">
    <text evidence="1">The sequence shown here is derived from an EMBL/GenBank/DDBJ whole genome shotgun (WGS) entry which is preliminary data.</text>
</comment>
<dbReference type="EC" id="4.2.1.17" evidence="1"/>
<gene>
    <name evidence="1" type="ORF">QO010_001899</name>
</gene>
<sequence length="227" mass="23984">MTHPITVTRQANATRIRMDDGKVNVMNPAMLSALHAAFDQAAADGDVAVLEGRDNIFSAGFDLKVFASGDGAASREMLYLGATLALKLLSFPRPVVTVTAGHAYPMGAFLMLGADWRIGADAGWRGGLNEVQIGLTIPSFALEMARQRLTPAHFSRTAMTAELFEPQEALTAGLVDQLVPREDLEAATQAAITRMAGLDRAAHAATKLRARAGAIAAVKAAIEAELT</sequence>
<evidence type="ECO:0000313" key="1">
    <source>
        <dbReference type="EMBL" id="MDQ0464128.1"/>
    </source>
</evidence>
<dbReference type="GO" id="GO:0004300">
    <property type="term" value="F:enoyl-CoA hydratase activity"/>
    <property type="evidence" value="ECO:0007669"/>
    <property type="project" value="UniProtKB-EC"/>
</dbReference>
<dbReference type="PANTHER" id="PTHR11941">
    <property type="entry name" value="ENOYL-COA HYDRATASE-RELATED"/>
    <property type="match status" value="1"/>
</dbReference>
<keyword evidence="1" id="KW-0456">Lyase</keyword>
<dbReference type="Proteomes" id="UP001228905">
    <property type="component" value="Unassembled WGS sequence"/>
</dbReference>
<dbReference type="NCBIfam" id="NF004858">
    <property type="entry name" value="PRK06213.1"/>
    <property type="match status" value="1"/>
</dbReference>
<dbReference type="CDD" id="cd06558">
    <property type="entry name" value="crotonase-like"/>
    <property type="match status" value="1"/>
</dbReference>
<reference evidence="1 2" key="1">
    <citation type="submission" date="2023-07" db="EMBL/GenBank/DDBJ databases">
        <title>Genomic Encyclopedia of Type Strains, Phase IV (KMG-IV): sequencing the most valuable type-strain genomes for metagenomic binning, comparative biology and taxonomic classification.</title>
        <authorList>
            <person name="Goeker M."/>
        </authorList>
    </citation>
    <scope>NUCLEOTIDE SEQUENCE [LARGE SCALE GENOMIC DNA]</scope>
    <source>
        <strain evidence="1 2">DSM 18695</strain>
    </source>
</reference>
<dbReference type="EMBL" id="JAUSVS010000002">
    <property type="protein sequence ID" value="MDQ0464128.1"/>
    <property type="molecule type" value="Genomic_DNA"/>
</dbReference>
<dbReference type="Pfam" id="PF00378">
    <property type="entry name" value="ECH_1"/>
    <property type="match status" value="1"/>
</dbReference>
<evidence type="ECO:0000313" key="2">
    <source>
        <dbReference type="Proteomes" id="UP001228905"/>
    </source>
</evidence>
<dbReference type="InterPro" id="IPR029045">
    <property type="entry name" value="ClpP/crotonase-like_dom_sf"/>
</dbReference>
<dbReference type="Gene3D" id="3.90.226.10">
    <property type="entry name" value="2-enoyl-CoA Hydratase, Chain A, domain 1"/>
    <property type="match status" value="1"/>
</dbReference>
<proteinExistence type="predicted"/>
<accession>A0ABU0ISJ9</accession>
<keyword evidence="2" id="KW-1185">Reference proteome</keyword>
<organism evidence="1 2">
    <name type="scientific">Caulobacter ginsengisoli</name>
    <dbReference type="NCBI Taxonomy" id="400775"/>
    <lineage>
        <taxon>Bacteria</taxon>
        <taxon>Pseudomonadati</taxon>
        <taxon>Pseudomonadota</taxon>
        <taxon>Alphaproteobacteria</taxon>
        <taxon>Caulobacterales</taxon>
        <taxon>Caulobacteraceae</taxon>
        <taxon>Caulobacter</taxon>
    </lineage>
</organism>
<dbReference type="PANTHER" id="PTHR11941:SF54">
    <property type="entry name" value="ENOYL-COA HYDRATASE, MITOCHONDRIAL"/>
    <property type="match status" value="1"/>
</dbReference>
<dbReference type="InterPro" id="IPR001753">
    <property type="entry name" value="Enoyl-CoA_hydra/iso"/>
</dbReference>
<protein>
    <submittedName>
        <fullName evidence="1">Enoyl-CoA hydratase</fullName>
        <ecNumber evidence="1">4.2.1.17</ecNumber>
    </submittedName>
</protein>
<dbReference type="RefSeq" id="WP_307348544.1">
    <property type="nucleotide sequence ID" value="NZ_JAUSVS010000002.1"/>
</dbReference>
<dbReference type="SUPFAM" id="SSF52096">
    <property type="entry name" value="ClpP/crotonase"/>
    <property type="match status" value="1"/>
</dbReference>